<sequence>MICWTENFRGTTVFKQSLELNTSLYFVSQDLQIIVQYYNQSICFPQFRKHNIPQLTWNKTFKFHNLNQFWLQTN</sequence>
<proteinExistence type="predicted"/>
<protein>
    <submittedName>
        <fullName evidence="1">Uncharacterized protein</fullName>
    </submittedName>
</protein>
<dbReference type="AlphaFoldDB" id="A0A0E9UQ81"/>
<reference evidence="1" key="2">
    <citation type="journal article" date="2015" name="Fish Shellfish Immunol.">
        <title>Early steps in the European eel (Anguilla anguilla)-Vibrio vulnificus interaction in the gills: Role of the RtxA13 toxin.</title>
        <authorList>
            <person name="Callol A."/>
            <person name="Pajuelo D."/>
            <person name="Ebbesson L."/>
            <person name="Teles M."/>
            <person name="MacKenzie S."/>
            <person name="Amaro C."/>
        </authorList>
    </citation>
    <scope>NUCLEOTIDE SEQUENCE</scope>
</reference>
<name>A0A0E9UQ81_ANGAN</name>
<accession>A0A0E9UQ81</accession>
<evidence type="ECO:0000313" key="1">
    <source>
        <dbReference type="EMBL" id="JAH67123.1"/>
    </source>
</evidence>
<dbReference type="EMBL" id="GBXM01041454">
    <property type="protein sequence ID" value="JAH67123.1"/>
    <property type="molecule type" value="Transcribed_RNA"/>
</dbReference>
<organism evidence="1">
    <name type="scientific">Anguilla anguilla</name>
    <name type="common">European freshwater eel</name>
    <name type="synonym">Muraena anguilla</name>
    <dbReference type="NCBI Taxonomy" id="7936"/>
    <lineage>
        <taxon>Eukaryota</taxon>
        <taxon>Metazoa</taxon>
        <taxon>Chordata</taxon>
        <taxon>Craniata</taxon>
        <taxon>Vertebrata</taxon>
        <taxon>Euteleostomi</taxon>
        <taxon>Actinopterygii</taxon>
        <taxon>Neopterygii</taxon>
        <taxon>Teleostei</taxon>
        <taxon>Anguilliformes</taxon>
        <taxon>Anguillidae</taxon>
        <taxon>Anguilla</taxon>
    </lineage>
</organism>
<reference evidence="1" key="1">
    <citation type="submission" date="2014-11" db="EMBL/GenBank/DDBJ databases">
        <authorList>
            <person name="Amaro Gonzalez C."/>
        </authorList>
    </citation>
    <scope>NUCLEOTIDE SEQUENCE</scope>
</reference>